<feature type="transmembrane region" description="Helical" evidence="6">
    <location>
        <begin position="364"/>
        <end position="384"/>
    </location>
</feature>
<name>A0A158BLE1_9BURK</name>
<evidence type="ECO:0000256" key="1">
    <source>
        <dbReference type="ARBA" id="ARBA00004141"/>
    </source>
</evidence>
<feature type="transmembrane region" description="Helical" evidence="6">
    <location>
        <begin position="54"/>
        <end position="72"/>
    </location>
</feature>
<dbReference type="Proteomes" id="UP000054851">
    <property type="component" value="Unassembled WGS sequence"/>
</dbReference>
<feature type="transmembrane region" description="Helical" evidence="6">
    <location>
        <begin position="313"/>
        <end position="332"/>
    </location>
</feature>
<dbReference type="Gene3D" id="1.20.1250.20">
    <property type="entry name" value="MFS general substrate transporter like domains"/>
    <property type="match status" value="2"/>
</dbReference>
<dbReference type="InterPro" id="IPR036259">
    <property type="entry name" value="MFS_trans_sf"/>
</dbReference>
<feature type="transmembrane region" description="Helical" evidence="6">
    <location>
        <begin position="396"/>
        <end position="417"/>
    </location>
</feature>
<organism evidence="8 9">
    <name type="scientific">Caballeronia hypogeia</name>
    <dbReference type="NCBI Taxonomy" id="1777140"/>
    <lineage>
        <taxon>Bacteria</taxon>
        <taxon>Pseudomonadati</taxon>
        <taxon>Pseudomonadota</taxon>
        <taxon>Betaproteobacteria</taxon>
        <taxon>Burkholderiales</taxon>
        <taxon>Burkholderiaceae</taxon>
        <taxon>Caballeronia</taxon>
    </lineage>
</organism>
<evidence type="ECO:0000256" key="2">
    <source>
        <dbReference type="ARBA" id="ARBA00022448"/>
    </source>
</evidence>
<dbReference type="AlphaFoldDB" id="A0A158BLE1"/>
<keyword evidence="2" id="KW-0813">Transport</keyword>
<dbReference type="PIRSF" id="PIRSF002808">
    <property type="entry name" value="Hexose_phosphate_transp"/>
    <property type="match status" value="1"/>
</dbReference>
<keyword evidence="4 6" id="KW-1133">Transmembrane helix</keyword>
<dbReference type="CDD" id="cd17319">
    <property type="entry name" value="MFS_ExuT_GudP_like"/>
    <property type="match status" value="1"/>
</dbReference>
<keyword evidence="9" id="KW-1185">Reference proteome</keyword>
<gene>
    <name evidence="8" type="ORF">AWB79_03868</name>
</gene>
<evidence type="ECO:0000313" key="9">
    <source>
        <dbReference type="Proteomes" id="UP000054851"/>
    </source>
</evidence>
<dbReference type="STRING" id="1777140.AWB79_03868"/>
<dbReference type="GO" id="GO:0022857">
    <property type="term" value="F:transmembrane transporter activity"/>
    <property type="evidence" value="ECO:0007669"/>
    <property type="project" value="InterPro"/>
</dbReference>
<dbReference type="FunFam" id="1.20.1250.20:FF:000018">
    <property type="entry name" value="MFS transporter permease"/>
    <property type="match status" value="1"/>
</dbReference>
<dbReference type="RefSeq" id="WP_061169090.1">
    <property type="nucleotide sequence ID" value="NZ_FCOA02000012.1"/>
</dbReference>
<proteinExistence type="predicted"/>
<reference evidence="8" key="1">
    <citation type="submission" date="2016-01" db="EMBL/GenBank/DDBJ databases">
        <authorList>
            <person name="Peeters C."/>
        </authorList>
    </citation>
    <scope>NUCLEOTIDE SEQUENCE</scope>
    <source>
        <strain evidence="8">LMG 29322</strain>
    </source>
</reference>
<comment type="caution">
    <text evidence="8">The sequence shown here is derived from an EMBL/GenBank/DDBJ whole genome shotgun (WGS) entry which is preliminary data.</text>
</comment>
<evidence type="ECO:0000313" key="8">
    <source>
        <dbReference type="EMBL" id="SAK70864.1"/>
    </source>
</evidence>
<dbReference type="InterPro" id="IPR011701">
    <property type="entry name" value="MFS"/>
</dbReference>
<feature type="transmembrane region" description="Helical" evidence="6">
    <location>
        <begin position="84"/>
        <end position="103"/>
    </location>
</feature>
<evidence type="ECO:0000256" key="6">
    <source>
        <dbReference type="SAM" id="Phobius"/>
    </source>
</evidence>
<evidence type="ECO:0000256" key="3">
    <source>
        <dbReference type="ARBA" id="ARBA00022692"/>
    </source>
</evidence>
<feature type="transmembrane region" description="Helical" evidence="6">
    <location>
        <begin position="109"/>
        <end position="130"/>
    </location>
</feature>
<dbReference type="PANTHER" id="PTHR43791:SF36">
    <property type="entry name" value="TRANSPORTER, PUTATIVE (AFU_ORTHOLOGUE AFUA_6G08340)-RELATED"/>
    <property type="match status" value="1"/>
</dbReference>
<feature type="transmembrane region" description="Helical" evidence="6">
    <location>
        <begin position="281"/>
        <end position="301"/>
    </location>
</feature>
<dbReference type="InterPro" id="IPR020846">
    <property type="entry name" value="MFS_dom"/>
</dbReference>
<feature type="transmembrane region" description="Helical" evidence="6">
    <location>
        <begin position="176"/>
        <end position="199"/>
    </location>
</feature>
<accession>A0A158BLE1</accession>
<sequence>MDSQRFSQQVINTLRWKIVPFAFVLYFFNYLDRVNVGFAALQMNRALNITPTEFGTIASIFFASYLLFQIPANIALQRFGPRRWIGFIIVAWGVVTTLTFFAQNATHLALARLLLGVFEAGFFPGMIYYLACWFPARERAKVTSLFMLAIAFASVIAGPMSGWIVEHVHISGYDGWRWLFAIEGVPTVLLGFLTFVVLVDKPSEARWLTEQQRTWLESELRREAGSHQQVEKPTLKMVFSNATLWRLAIAYMLIQAASQASNYWLPGQVKEFDPSLTDTQVGIIMALPFVCAMVAMPLWAAHSDRTGERKWHAALPMLLAGIGFYVIASAAIMPLRLVGLALFGVGILSFYGPYWAIPPALLSPAGLALSIAFINSCSSLGGFLANQALGQIYQKLGSAGVFAVESALCVVAFVVLVTMRIPRSIRTVEQEAAA</sequence>
<evidence type="ECO:0000256" key="5">
    <source>
        <dbReference type="ARBA" id="ARBA00023136"/>
    </source>
</evidence>
<dbReference type="GO" id="GO:0005886">
    <property type="term" value="C:plasma membrane"/>
    <property type="evidence" value="ECO:0007669"/>
    <property type="project" value="TreeGrafter"/>
</dbReference>
<dbReference type="SUPFAM" id="SSF103473">
    <property type="entry name" value="MFS general substrate transporter"/>
    <property type="match status" value="1"/>
</dbReference>
<evidence type="ECO:0000259" key="7">
    <source>
        <dbReference type="PROSITE" id="PS50850"/>
    </source>
</evidence>
<evidence type="ECO:0000256" key="4">
    <source>
        <dbReference type="ARBA" id="ARBA00022989"/>
    </source>
</evidence>
<dbReference type="InterPro" id="IPR000849">
    <property type="entry name" value="Sugar_P_transporter"/>
</dbReference>
<dbReference type="PROSITE" id="PS50850">
    <property type="entry name" value="MFS"/>
    <property type="match status" value="1"/>
</dbReference>
<feature type="domain" description="Major facilitator superfamily (MFS) profile" evidence="7">
    <location>
        <begin position="18"/>
        <end position="424"/>
    </location>
</feature>
<comment type="subcellular location">
    <subcellularLocation>
        <location evidence="1">Membrane</location>
        <topology evidence="1">Multi-pass membrane protein</topology>
    </subcellularLocation>
</comment>
<feature type="transmembrane region" description="Helical" evidence="6">
    <location>
        <begin position="338"/>
        <end position="357"/>
    </location>
</feature>
<dbReference type="EMBL" id="FCOA02000012">
    <property type="protein sequence ID" value="SAK70864.1"/>
    <property type="molecule type" value="Genomic_DNA"/>
</dbReference>
<keyword evidence="3 6" id="KW-0812">Transmembrane</keyword>
<feature type="transmembrane region" description="Helical" evidence="6">
    <location>
        <begin position="142"/>
        <end position="164"/>
    </location>
</feature>
<dbReference type="Pfam" id="PF07690">
    <property type="entry name" value="MFS_1"/>
    <property type="match status" value="1"/>
</dbReference>
<keyword evidence="5 6" id="KW-0472">Membrane</keyword>
<dbReference type="PANTHER" id="PTHR43791">
    <property type="entry name" value="PERMEASE-RELATED"/>
    <property type="match status" value="1"/>
</dbReference>
<protein>
    <submittedName>
        <fullName evidence="8">Membrane protein</fullName>
    </submittedName>
</protein>